<dbReference type="SMART" id="SM00978">
    <property type="entry name" value="Tim44"/>
    <property type="match status" value="1"/>
</dbReference>
<reference evidence="10" key="1">
    <citation type="submission" date="2021-03" db="EMBL/GenBank/DDBJ databases">
        <title>Roseibium sp. CAU 1637 isolated from Incheon.</title>
        <authorList>
            <person name="Kim W."/>
        </authorList>
    </citation>
    <scope>NUCLEOTIDE SEQUENCE</scope>
    <source>
        <strain evidence="10">CAU 1637</strain>
    </source>
</reference>
<dbReference type="Proteomes" id="UP000664779">
    <property type="component" value="Unassembled WGS sequence"/>
</dbReference>
<keyword evidence="3" id="KW-0687">Ribonucleoprotein</keyword>
<evidence type="ECO:0000313" key="10">
    <source>
        <dbReference type="EMBL" id="MBO0347223.1"/>
    </source>
</evidence>
<dbReference type="InterPro" id="IPR007379">
    <property type="entry name" value="Tim44-like_dom"/>
</dbReference>
<sequence>MSEIFDVYTIIFLILAVFIIFRLRSVLGKRTGNERPPFDPYTKPENTQSSRPDQTQDADGGNVIPLPGQSPVEGSQGKGEGAVIEKIAPAGTALNDALRKILSADSSFEPGPFIQGATGAYEMIVTAFADGDRKTLKELLSKEVNEGFVTAIDEREKRGETIESSFVGIDKAEIVEAELKGSVAQVTVRIHSQLISATKDSEGHIIDGDPTKVSDVVDLWTFARDTNSRDPNWRLVATESAE</sequence>
<keyword evidence="2" id="KW-0689">Ribosomal protein</keyword>
<feature type="transmembrane region" description="Helical" evidence="8">
    <location>
        <begin position="6"/>
        <end position="23"/>
    </location>
</feature>
<evidence type="ECO:0000256" key="6">
    <source>
        <dbReference type="ARBA" id="ARBA00043031"/>
    </source>
</evidence>
<dbReference type="NCBIfam" id="NF033779">
    <property type="entry name" value="Tim44_TimA_adap"/>
    <property type="match status" value="1"/>
</dbReference>
<dbReference type="InterPro" id="IPR051975">
    <property type="entry name" value="mtLSU_mL45"/>
</dbReference>
<dbReference type="GO" id="GO:1990904">
    <property type="term" value="C:ribonucleoprotein complex"/>
    <property type="evidence" value="ECO:0007669"/>
    <property type="project" value="UniProtKB-KW"/>
</dbReference>
<dbReference type="RefSeq" id="WP_206944049.1">
    <property type="nucleotide sequence ID" value="NZ_JAFLNF010000009.1"/>
</dbReference>
<dbReference type="GO" id="GO:0005840">
    <property type="term" value="C:ribosome"/>
    <property type="evidence" value="ECO:0007669"/>
    <property type="project" value="UniProtKB-KW"/>
</dbReference>
<accession>A0A939ET94</accession>
<dbReference type="PANTHER" id="PTHR28554:SF1">
    <property type="entry name" value="LARGE RIBOSOMAL SUBUNIT PROTEIN ML45"/>
    <property type="match status" value="1"/>
</dbReference>
<proteinExistence type="inferred from homology"/>
<dbReference type="PIRSF" id="PIRSF031890">
    <property type="entry name" value="UCP031890_transporter_Tim44"/>
    <property type="match status" value="1"/>
</dbReference>
<feature type="region of interest" description="Disordered" evidence="7">
    <location>
        <begin position="32"/>
        <end position="79"/>
    </location>
</feature>
<organism evidence="10 11">
    <name type="scientific">Roseibium limicola</name>
    <dbReference type="NCBI Taxonomy" id="2816037"/>
    <lineage>
        <taxon>Bacteria</taxon>
        <taxon>Pseudomonadati</taxon>
        <taxon>Pseudomonadota</taxon>
        <taxon>Alphaproteobacteria</taxon>
        <taxon>Hyphomicrobiales</taxon>
        <taxon>Stappiaceae</taxon>
        <taxon>Roseibium</taxon>
    </lineage>
</organism>
<keyword evidence="8" id="KW-1133">Transmembrane helix</keyword>
<evidence type="ECO:0000259" key="9">
    <source>
        <dbReference type="SMART" id="SM00978"/>
    </source>
</evidence>
<keyword evidence="8" id="KW-0472">Membrane</keyword>
<dbReference type="EMBL" id="JAFLNF010000009">
    <property type="protein sequence ID" value="MBO0347223.1"/>
    <property type="molecule type" value="Genomic_DNA"/>
</dbReference>
<evidence type="ECO:0000256" key="2">
    <source>
        <dbReference type="ARBA" id="ARBA00022980"/>
    </source>
</evidence>
<keyword evidence="1" id="KW-0809">Transit peptide</keyword>
<dbReference type="SUPFAM" id="SSF54427">
    <property type="entry name" value="NTF2-like"/>
    <property type="match status" value="1"/>
</dbReference>
<dbReference type="AlphaFoldDB" id="A0A939ET94"/>
<dbReference type="InterPro" id="IPR016985">
    <property type="entry name" value="UCP031890_Tim44-rel"/>
</dbReference>
<dbReference type="InterPro" id="IPR032710">
    <property type="entry name" value="NTF2-like_dom_sf"/>
</dbReference>
<comment type="similarity">
    <text evidence="4">Belongs to the mitochondrion-specific ribosomal protein mL45 family.</text>
</comment>
<name>A0A939ET94_9HYPH</name>
<protein>
    <recommendedName>
        <fullName evidence="5">Large ribosomal subunit protein mL45</fullName>
    </recommendedName>
    <alternativeName>
        <fullName evidence="6">39S ribosomal protein L45, mitochondrial</fullName>
    </alternativeName>
</protein>
<evidence type="ECO:0000256" key="1">
    <source>
        <dbReference type="ARBA" id="ARBA00022946"/>
    </source>
</evidence>
<evidence type="ECO:0000256" key="4">
    <source>
        <dbReference type="ARBA" id="ARBA00038073"/>
    </source>
</evidence>
<evidence type="ECO:0000256" key="5">
    <source>
        <dbReference type="ARBA" id="ARBA00039448"/>
    </source>
</evidence>
<evidence type="ECO:0000256" key="7">
    <source>
        <dbReference type="SAM" id="MobiDB-lite"/>
    </source>
</evidence>
<evidence type="ECO:0000256" key="8">
    <source>
        <dbReference type="SAM" id="Phobius"/>
    </source>
</evidence>
<dbReference type="Gene3D" id="3.10.450.240">
    <property type="match status" value="1"/>
</dbReference>
<comment type="caution">
    <text evidence="10">The sequence shown here is derived from an EMBL/GenBank/DDBJ whole genome shotgun (WGS) entry which is preliminary data.</text>
</comment>
<dbReference type="PANTHER" id="PTHR28554">
    <property type="entry name" value="39S RIBOSOMAL PROTEIN L45, MITOCHONDRIAL"/>
    <property type="match status" value="1"/>
</dbReference>
<feature type="domain" description="Tim44-like" evidence="9">
    <location>
        <begin position="94"/>
        <end position="240"/>
    </location>
</feature>
<gene>
    <name evidence="10" type="ORF">J0X15_18485</name>
</gene>
<evidence type="ECO:0000256" key="3">
    <source>
        <dbReference type="ARBA" id="ARBA00023274"/>
    </source>
</evidence>
<dbReference type="Pfam" id="PF04280">
    <property type="entry name" value="Tim44"/>
    <property type="match status" value="1"/>
</dbReference>
<keyword evidence="11" id="KW-1185">Reference proteome</keyword>
<evidence type="ECO:0000313" key="11">
    <source>
        <dbReference type="Proteomes" id="UP000664779"/>
    </source>
</evidence>
<keyword evidence="8" id="KW-0812">Transmembrane</keyword>
<feature type="compositionally biased region" description="Polar residues" evidence="7">
    <location>
        <begin position="44"/>
        <end position="57"/>
    </location>
</feature>